<proteinExistence type="predicted"/>
<evidence type="ECO:0000313" key="2">
    <source>
        <dbReference type="EMBL" id="KKK54205.1"/>
    </source>
</evidence>
<dbReference type="PANTHER" id="PTHR45947:SF3">
    <property type="entry name" value="SULFOQUINOVOSYL TRANSFERASE SQD2"/>
    <property type="match status" value="1"/>
</dbReference>
<dbReference type="InterPro" id="IPR001296">
    <property type="entry name" value="Glyco_trans_1"/>
</dbReference>
<name>A0A0F8X085_9ZZZZ</name>
<dbReference type="SUPFAM" id="SSF53756">
    <property type="entry name" value="UDP-Glycosyltransferase/glycogen phosphorylase"/>
    <property type="match status" value="1"/>
</dbReference>
<accession>A0A0F8X085</accession>
<dbReference type="Pfam" id="PF00534">
    <property type="entry name" value="Glycos_transf_1"/>
    <property type="match status" value="1"/>
</dbReference>
<dbReference type="CDD" id="cd03801">
    <property type="entry name" value="GT4_PimA-like"/>
    <property type="match status" value="1"/>
</dbReference>
<dbReference type="AlphaFoldDB" id="A0A0F8X085"/>
<reference evidence="2" key="1">
    <citation type="journal article" date="2015" name="Nature">
        <title>Complex archaea that bridge the gap between prokaryotes and eukaryotes.</title>
        <authorList>
            <person name="Spang A."/>
            <person name="Saw J.H."/>
            <person name="Jorgensen S.L."/>
            <person name="Zaremba-Niedzwiedzka K."/>
            <person name="Martijn J."/>
            <person name="Lind A.E."/>
            <person name="van Eijk R."/>
            <person name="Schleper C."/>
            <person name="Guy L."/>
            <person name="Ettema T.J."/>
        </authorList>
    </citation>
    <scope>NUCLEOTIDE SEQUENCE</scope>
</reference>
<gene>
    <name evidence="2" type="ORF">LCGC14_3087080</name>
</gene>
<dbReference type="GO" id="GO:0016758">
    <property type="term" value="F:hexosyltransferase activity"/>
    <property type="evidence" value="ECO:0007669"/>
    <property type="project" value="TreeGrafter"/>
</dbReference>
<sequence>DILYSKQLMSPSIVAYFISKILRIPLIAHTAGPDIQSIEFMSSNVPSIFSKIYYIIFSWLRLHVLKYSSAIICNCKADFVALQEIYKNNKSVIIYNGLNLNKFKFKGKARNDIRDKYNIKDSETVVIYTGQANKQKQTDRLLEITKINSKFKFFIVGPKVEDLLDFGTINKNVIVTGPIYRNIEDYLSAADIFILPSKYEGLSNSLLEALSVGLPVIATPVGEAKYIIDHKKNGILSKVEKFPVWLDKLVKNDALRNTIKNKTRKMVENKFNWSQNARKMSKLFKRVKTMQK</sequence>
<feature type="non-terminal residue" evidence="2">
    <location>
        <position position="1"/>
    </location>
</feature>
<dbReference type="EMBL" id="LAZR01066113">
    <property type="protein sequence ID" value="KKK54205.1"/>
    <property type="molecule type" value="Genomic_DNA"/>
</dbReference>
<protein>
    <recommendedName>
        <fullName evidence="1">Glycosyl transferase family 1 domain-containing protein</fullName>
    </recommendedName>
</protein>
<evidence type="ECO:0000259" key="1">
    <source>
        <dbReference type="Pfam" id="PF00534"/>
    </source>
</evidence>
<dbReference type="InterPro" id="IPR050194">
    <property type="entry name" value="Glycosyltransferase_grp1"/>
</dbReference>
<comment type="caution">
    <text evidence="2">The sequence shown here is derived from an EMBL/GenBank/DDBJ whole genome shotgun (WGS) entry which is preliminary data.</text>
</comment>
<dbReference type="PANTHER" id="PTHR45947">
    <property type="entry name" value="SULFOQUINOVOSYL TRANSFERASE SQD2"/>
    <property type="match status" value="1"/>
</dbReference>
<organism evidence="2">
    <name type="scientific">marine sediment metagenome</name>
    <dbReference type="NCBI Taxonomy" id="412755"/>
    <lineage>
        <taxon>unclassified sequences</taxon>
        <taxon>metagenomes</taxon>
        <taxon>ecological metagenomes</taxon>
    </lineage>
</organism>
<feature type="domain" description="Glycosyl transferase family 1" evidence="1">
    <location>
        <begin position="110"/>
        <end position="266"/>
    </location>
</feature>
<dbReference type="Gene3D" id="3.40.50.2000">
    <property type="entry name" value="Glycogen Phosphorylase B"/>
    <property type="match status" value="2"/>
</dbReference>